<dbReference type="AlphaFoldDB" id="A0A3M9Y7X9"/>
<dbReference type="InterPro" id="IPR013957">
    <property type="entry name" value="SNRNP27"/>
</dbReference>
<feature type="compositionally biased region" description="Basic and acidic residues" evidence="8">
    <location>
        <begin position="132"/>
        <end position="141"/>
    </location>
</feature>
<evidence type="ECO:0000313" key="11">
    <source>
        <dbReference type="Proteomes" id="UP000267145"/>
    </source>
</evidence>
<evidence type="ECO:0000256" key="6">
    <source>
        <dbReference type="ARBA" id="ARBA00023187"/>
    </source>
</evidence>
<evidence type="ECO:0000256" key="3">
    <source>
        <dbReference type="ARBA" id="ARBA00008218"/>
    </source>
</evidence>
<dbReference type="Proteomes" id="UP000267145">
    <property type="component" value="Unassembled WGS sequence"/>
</dbReference>
<dbReference type="PANTHER" id="PTHR31077">
    <property type="entry name" value="U4/U6.U5 SMALL NUCLEAR RIBONUCLEOPROTEIN 27 KDA PROTEIN"/>
    <property type="match status" value="1"/>
</dbReference>
<dbReference type="EMBL" id="RBVV01000054">
    <property type="protein sequence ID" value="RNJ56597.1"/>
    <property type="molecule type" value="Genomic_DNA"/>
</dbReference>
<dbReference type="STRING" id="1051616.A0A3M9Y7X9"/>
<evidence type="ECO:0000256" key="8">
    <source>
        <dbReference type="SAM" id="MobiDB-lite"/>
    </source>
</evidence>
<sequence length="289" mass="33860">MDRRRDRDGPSDRRPPRGPPRDGDRPPRDRDADRSDRDRRDNHRRDDRDDRNRRYRSRSRDRRDRPRDDRERDGGRSGRGHGRDGDRRREHEERPRRRDDDERAPPRRRDDDERSRYFLVRFLGLSYTNATIDHRDKERRRSASPRHGSASPPPPPRQAEGRHAETLPTRGKLGDRGRKEQQQTMSFKVGGARDSPRPDSVRSSEQPEGDARMDEDRDEREEGEQEEDDLEVEGDDAMAAMMGFGGFGTTKNKKIAGNNVGGVRKEKKSEYRQYMNRQGGFNRPLSPGR</sequence>
<evidence type="ECO:0000256" key="2">
    <source>
        <dbReference type="ARBA" id="ARBA00004123"/>
    </source>
</evidence>
<comment type="function">
    <text evidence="1">May play a role in mRNA splicing.</text>
</comment>
<accession>A0A3M9Y7X9</accession>
<comment type="subcellular location">
    <subcellularLocation>
        <location evidence="2">Nucleus</location>
    </subcellularLocation>
</comment>
<evidence type="ECO:0000256" key="4">
    <source>
        <dbReference type="ARBA" id="ARBA00011825"/>
    </source>
</evidence>
<dbReference type="GeneID" id="39610773"/>
<dbReference type="GO" id="GO:0008380">
    <property type="term" value="P:RNA splicing"/>
    <property type="evidence" value="ECO:0007669"/>
    <property type="project" value="UniProtKB-KW"/>
</dbReference>
<dbReference type="PANTHER" id="PTHR31077:SF1">
    <property type="entry name" value="U4_U6.U5 SMALL NUCLEAR RIBONUCLEOPROTEIN 27 KDA PROTEIN"/>
    <property type="match status" value="1"/>
</dbReference>
<feature type="compositionally biased region" description="Basic and acidic residues" evidence="8">
    <location>
        <begin position="172"/>
        <end position="181"/>
    </location>
</feature>
<comment type="similarity">
    <text evidence="3">Belongs to the SNUT3 family.</text>
</comment>
<evidence type="ECO:0000313" key="10">
    <source>
        <dbReference type="EMBL" id="RNJ56597.1"/>
    </source>
</evidence>
<dbReference type="GO" id="GO:0006397">
    <property type="term" value="P:mRNA processing"/>
    <property type="evidence" value="ECO:0007669"/>
    <property type="project" value="UniProtKB-KW"/>
</dbReference>
<comment type="caution">
    <text evidence="10">The sequence shown here is derived from an EMBL/GenBank/DDBJ whole genome shotgun (WGS) entry which is preliminary data.</text>
</comment>
<feature type="compositionally biased region" description="Acidic residues" evidence="8">
    <location>
        <begin position="216"/>
        <end position="236"/>
    </location>
</feature>
<keyword evidence="6" id="KW-0508">mRNA splicing</keyword>
<gene>
    <name evidence="10" type="ORF">D7B24_007084</name>
</gene>
<feature type="region of interest" description="Disordered" evidence="8">
    <location>
        <begin position="1"/>
        <end position="268"/>
    </location>
</feature>
<dbReference type="GO" id="GO:0071011">
    <property type="term" value="C:precatalytic spliceosome"/>
    <property type="evidence" value="ECO:0007669"/>
    <property type="project" value="TreeGrafter"/>
</dbReference>
<dbReference type="RefSeq" id="XP_028494755.1">
    <property type="nucleotide sequence ID" value="XM_028641201.1"/>
</dbReference>
<dbReference type="Pfam" id="PF08648">
    <property type="entry name" value="SNRNP27"/>
    <property type="match status" value="1"/>
</dbReference>
<evidence type="ECO:0000256" key="5">
    <source>
        <dbReference type="ARBA" id="ARBA00022664"/>
    </source>
</evidence>
<name>A0A3M9Y7X9_9PEZI</name>
<comment type="subunit">
    <text evidence="4">Part of a tri-snRNP complex.</text>
</comment>
<evidence type="ECO:0000256" key="7">
    <source>
        <dbReference type="ARBA" id="ARBA00023242"/>
    </source>
</evidence>
<feature type="compositionally biased region" description="Basic and acidic residues" evidence="8">
    <location>
        <begin position="61"/>
        <end position="116"/>
    </location>
</feature>
<protein>
    <recommendedName>
        <fullName evidence="9">U4/U6.U5 small nuclear ribonucleoprotein 27kDa protein domain-containing protein</fullName>
    </recommendedName>
</protein>
<keyword evidence="11" id="KW-1185">Reference proteome</keyword>
<reference evidence="10 11" key="1">
    <citation type="submission" date="2018-10" db="EMBL/GenBank/DDBJ databases">
        <title>Genome sequence of Verticillium nonalfalfae VnAa140.</title>
        <authorList>
            <person name="Stajich J.E."/>
            <person name="Kasson M.T."/>
        </authorList>
    </citation>
    <scope>NUCLEOTIDE SEQUENCE [LARGE SCALE GENOMIC DNA]</scope>
    <source>
        <strain evidence="10 11">VnAa140</strain>
    </source>
</reference>
<feature type="domain" description="U4/U6.U5 small nuclear ribonucleoprotein 27kDa protein" evidence="9">
    <location>
        <begin position="235"/>
        <end position="287"/>
    </location>
</feature>
<organism evidence="10 11">
    <name type="scientific">Verticillium nonalfalfae</name>
    <dbReference type="NCBI Taxonomy" id="1051616"/>
    <lineage>
        <taxon>Eukaryota</taxon>
        <taxon>Fungi</taxon>
        <taxon>Dikarya</taxon>
        <taxon>Ascomycota</taxon>
        <taxon>Pezizomycotina</taxon>
        <taxon>Sordariomycetes</taxon>
        <taxon>Hypocreomycetidae</taxon>
        <taxon>Glomerellales</taxon>
        <taxon>Plectosphaerellaceae</taxon>
        <taxon>Verticillium</taxon>
    </lineage>
</organism>
<keyword evidence="7" id="KW-0539">Nucleus</keyword>
<evidence type="ECO:0000259" key="9">
    <source>
        <dbReference type="Pfam" id="PF08648"/>
    </source>
</evidence>
<proteinExistence type="inferred from homology"/>
<keyword evidence="5" id="KW-0507">mRNA processing</keyword>
<feature type="compositionally biased region" description="Basic and acidic residues" evidence="8">
    <location>
        <begin position="1"/>
        <end position="52"/>
    </location>
</feature>
<evidence type="ECO:0000256" key="1">
    <source>
        <dbReference type="ARBA" id="ARBA00003632"/>
    </source>
</evidence>